<evidence type="ECO:0000313" key="3">
    <source>
        <dbReference type="EMBL" id="PIR71529.1"/>
    </source>
</evidence>
<dbReference type="InterPro" id="IPR050722">
    <property type="entry name" value="Pyruvate:ferred/Flavod_OxRd"/>
</dbReference>
<dbReference type="CDD" id="cd07034">
    <property type="entry name" value="TPP_PYR_PFOR_IOR-alpha_like"/>
    <property type="match status" value="1"/>
</dbReference>
<keyword evidence="3" id="KW-0670">Pyruvate</keyword>
<evidence type="ECO:0000313" key="4">
    <source>
        <dbReference type="Proteomes" id="UP000228909"/>
    </source>
</evidence>
<evidence type="ECO:0000259" key="2">
    <source>
        <dbReference type="Pfam" id="PF01855"/>
    </source>
</evidence>
<dbReference type="Gene3D" id="3.40.50.970">
    <property type="match status" value="1"/>
</dbReference>
<sequence length="145" mass="15498">MEELLLNKPNKKIILLGNEAIVRGALEAGVNFVSTYPGTPASEIGNVFYQIAKKAGVYFEFSTNEKVAMEAAAGASFSGLRSLVAMKNFGVNVASDFLLPLAYSGTKGGMVIFVADDPSCWSSAQSEQNTRLYANMAHIPLLEPS</sequence>
<proteinExistence type="predicted"/>
<protein>
    <submittedName>
        <fullName evidence="3">Indolepyruvate ferredoxin oxidoreductase subunit alpha</fullName>
    </submittedName>
</protein>
<dbReference type="PANTHER" id="PTHR32154">
    <property type="entry name" value="PYRUVATE-FLAVODOXIN OXIDOREDUCTASE-RELATED"/>
    <property type="match status" value="1"/>
</dbReference>
<dbReference type="GO" id="GO:0006979">
    <property type="term" value="P:response to oxidative stress"/>
    <property type="evidence" value="ECO:0007669"/>
    <property type="project" value="TreeGrafter"/>
</dbReference>
<organism evidence="3 4">
    <name type="scientific">Candidatus Nealsonbacteria bacterium CG10_big_fil_rev_8_21_14_0_10_37_25</name>
    <dbReference type="NCBI Taxonomy" id="1974711"/>
    <lineage>
        <taxon>Bacteria</taxon>
        <taxon>Candidatus Nealsoniibacteriota</taxon>
    </lineage>
</organism>
<comment type="caution">
    <text evidence="3">The sequence shown here is derived from an EMBL/GenBank/DDBJ whole genome shotgun (WGS) entry which is preliminary data.</text>
</comment>
<dbReference type="Pfam" id="PF01855">
    <property type="entry name" value="POR_N"/>
    <property type="match status" value="1"/>
</dbReference>
<dbReference type="GO" id="GO:0016491">
    <property type="term" value="F:oxidoreductase activity"/>
    <property type="evidence" value="ECO:0007669"/>
    <property type="project" value="UniProtKB-KW"/>
</dbReference>
<name>A0A2H0TIY4_9BACT</name>
<dbReference type="InterPro" id="IPR029061">
    <property type="entry name" value="THDP-binding"/>
</dbReference>
<dbReference type="PANTHER" id="PTHR32154:SF30">
    <property type="entry name" value="2-OXOACID OXIDOREDUCTASE (FERREDOXIN)"/>
    <property type="match status" value="1"/>
</dbReference>
<dbReference type="SUPFAM" id="SSF52518">
    <property type="entry name" value="Thiamin diphosphate-binding fold (THDP-binding)"/>
    <property type="match status" value="1"/>
</dbReference>
<dbReference type="Proteomes" id="UP000228909">
    <property type="component" value="Unassembled WGS sequence"/>
</dbReference>
<keyword evidence="1" id="KW-0560">Oxidoreductase</keyword>
<evidence type="ECO:0000256" key="1">
    <source>
        <dbReference type="ARBA" id="ARBA00023002"/>
    </source>
</evidence>
<dbReference type="FunFam" id="3.40.50.970:FF:000039">
    <property type="entry name" value="Indolepyruvate oxidoreductase subunit IorA"/>
    <property type="match status" value="1"/>
</dbReference>
<dbReference type="InterPro" id="IPR002880">
    <property type="entry name" value="Pyrv_Fd/Flavodoxin_OxRdtase_N"/>
</dbReference>
<accession>A0A2H0TIY4</accession>
<reference evidence="4" key="1">
    <citation type="submission" date="2017-09" db="EMBL/GenBank/DDBJ databases">
        <title>Depth-based differentiation of microbial function through sediment-hosted aquifers and enrichment of novel symbionts in the deep terrestrial subsurface.</title>
        <authorList>
            <person name="Probst A.J."/>
            <person name="Ladd B."/>
            <person name="Jarett J.K."/>
            <person name="Geller-Mcgrath D.E."/>
            <person name="Sieber C.M.K."/>
            <person name="Emerson J.B."/>
            <person name="Anantharaman K."/>
            <person name="Thomas B.C."/>
            <person name="Malmstrom R."/>
            <person name="Stieglmeier M."/>
            <person name="Klingl A."/>
            <person name="Woyke T."/>
            <person name="Ryan C.M."/>
            <person name="Banfield J.F."/>
        </authorList>
    </citation>
    <scope>NUCLEOTIDE SEQUENCE [LARGE SCALE GENOMIC DNA]</scope>
</reference>
<dbReference type="EMBL" id="PFCK01000062">
    <property type="protein sequence ID" value="PIR71529.1"/>
    <property type="molecule type" value="Genomic_DNA"/>
</dbReference>
<feature type="non-terminal residue" evidence="3">
    <location>
        <position position="145"/>
    </location>
</feature>
<dbReference type="AlphaFoldDB" id="A0A2H0TIY4"/>
<feature type="domain" description="Pyruvate flavodoxin/ferredoxin oxidoreductase pyrimidine binding" evidence="2">
    <location>
        <begin position="24"/>
        <end position="85"/>
    </location>
</feature>
<gene>
    <name evidence="3" type="ORF">COU43_02185</name>
</gene>